<keyword evidence="7" id="KW-1185">Reference proteome</keyword>
<dbReference type="PANTHER" id="PTHR14319">
    <property type="entry name" value="FIVE-SPAN TRANSMEMBRANE PROTEIN M83"/>
    <property type="match status" value="1"/>
</dbReference>
<evidence type="ECO:0000313" key="7">
    <source>
        <dbReference type="Proteomes" id="UP000001819"/>
    </source>
</evidence>
<reference evidence="7" key="1">
    <citation type="submission" date="2024-06" db="UniProtKB">
        <authorList>
            <consortium name="RefSeq"/>
        </authorList>
    </citation>
    <scope>NUCLEOTIDE SEQUENCE [LARGE SCALE GENOMIC DNA]</scope>
    <source>
        <strain evidence="7">MV2-25</strain>
    </source>
</reference>
<evidence type="ECO:0000256" key="3">
    <source>
        <dbReference type="ARBA" id="ARBA00022475"/>
    </source>
</evidence>
<organism evidence="7 8">
    <name type="scientific">Drosophila pseudoobscura pseudoobscura</name>
    <name type="common">Fruit fly</name>
    <dbReference type="NCBI Taxonomy" id="46245"/>
    <lineage>
        <taxon>Eukaryota</taxon>
        <taxon>Metazoa</taxon>
        <taxon>Ecdysozoa</taxon>
        <taxon>Arthropoda</taxon>
        <taxon>Hexapoda</taxon>
        <taxon>Insecta</taxon>
        <taxon>Pterygota</taxon>
        <taxon>Neoptera</taxon>
        <taxon>Endopterygota</taxon>
        <taxon>Diptera</taxon>
        <taxon>Brachycera</taxon>
        <taxon>Muscomorpha</taxon>
        <taxon>Ephydroidea</taxon>
        <taxon>Drosophilidae</taxon>
        <taxon>Drosophila</taxon>
        <taxon>Sophophora</taxon>
    </lineage>
</organism>
<keyword evidence="5" id="KW-1133">Transmembrane helix</keyword>
<dbReference type="PANTHER" id="PTHR14319:SF3">
    <property type="entry name" value="TRANSMEMBRANE PROTEIN-LIKE PROTEIN"/>
    <property type="match status" value="1"/>
</dbReference>
<keyword evidence="6" id="KW-0472">Membrane</keyword>
<evidence type="ECO:0000256" key="6">
    <source>
        <dbReference type="ARBA" id="ARBA00023136"/>
    </source>
</evidence>
<keyword evidence="3" id="KW-1003">Cell membrane</keyword>
<evidence type="ECO:0000256" key="5">
    <source>
        <dbReference type="ARBA" id="ARBA00022989"/>
    </source>
</evidence>
<evidence type="ECO:0000256" key="1">
    <source>
        <dbReference type="ARBA" id="ARBA00004651"/>
    </source>
</evidence>
<evidence type="ECO:0000313" key="8">
    <source>
        <dbReference type="RefSeq" id="XP_033233412.1"/>
    </source>
</evidence>
<keyword evidence="4" id="KW-0812">Transmembrane</keyword>
<comment type="subcellular location">
    <subcellularLocation>
        <location evidence="1">Cell membrane</location>
        <topology evidence="1">Multi-pass membrane protein</topology>
    </subcellularLocation>
</comment>
<reference evidence="8" key="2">
    <citation type="submission" date="2025-08" db="UniProtKB">
        <authorList>
            <consortium name="RefSeq"/>
        </authorList>
    </citation>
    <scope>IDENTIFICATION</scope>
    <source>
        <strain evidence="8">MV-25-SWS-2005</strain>
        <tissue evidence="8">Whole body</tissue>
    </source>
</reference>
<name>A0A6I8VQU9_DROPS</name>
<dbReference type="InterPro" id="IPR021910">
    <property type="entry name" value="NGX6/PGAP6/MYMK"/>
</dbReference>
<sequence length="212" mass="24657">MMIETSIYRTNCAPLVMFTLLIIDHRLIVVDSRVEALPKAMENKYLIRELSKETPEQMNIPVDHEQIVRLPSNSLLKYTSYKDVAILHFRVPPDSRAAYFTFKAFEESKNAFQRKCKAKDVTLHLKASSYPVISPENITFPKNFFSPEQRFKVHSLQFQSNDLQQRIDIQGPHIGNWFAVAFVSWTDPNNDRIEQQDILYEAVGNLFQPVNH</sequence>
<proteinExistence type="inferred from homology"/>
<evidence type="ECO:0000256" key="2">
    <source>
        <dbReference type="ARBA" id="ARBA00005542"/>
    </source>
</evidence>
<evidence type="ECO:0000256" key="4">
    <source>
        <dbReference type="ARBA" id="ARBA00022692"/>
    </source>
</evidence>
<dbReference type="RefSeq" id="XP_033233412.1">
    <property type="nucleotide sequence ID" value="XM_033377521.1"/>
</dbReference>
<dbReference type="AlphaFoldDB" id="A0A6I8VQU9"/>
<accession>A0A6I8VQU9</accession>
<protein>
    <submittedName>
        <fullName evidence="8">Post-GPI attachment to proteins factor 6 isoform X3</fullName>
    </submittedName>
</protein>
<gene>
    <name evidence="8" type="primary">LOC4802117</name>
</gene>
<comment type="similarity">
    <text evidence="2">Belongs to the TMEM8 family.</text>
</comment>
<dbReference type="Proteomes" id="UP000001819">
    <property type="component" value="Chromosome 2"/>
</dbReference>
<dbReference type="ExpressionAtlas" id="A0A6I8VQU9">
    <property type="expression patterns" value="baseline"/>
</dbReference>
<dbReference type="GO" id="GO:0005886">
    <property type="term" value="C:plasma membrane"/>
    <property type="evidence" value="ECO:0007669"/>
    <property type="project" value="UniProtKB-SubCell"/>
</dbReference>